<dbReference type="Proteomes" id="UP000030748">
    <property type="component" value="Unassembled WGS sequence"/>
</dbReference>
<feature type="chain" id="PRO_5001504365" evidence="1">
    <location>
        <begin position="23"/>
        <end position="88"/>
    </location>
</feature>
<name>A0A022QMT9_ERYGU</name>
<keyword evidence="1" id="KW-0732">Signal</keyword>
<gene>
    <name evidence="2" type="ORF">MIMGU_mgv1a024747mg</name>
</gene>
<evidence type="ECO:0000256" key="1">
    <source>
        <dbReference type="SAM" id="SignalP"/>
    </source>
</evidence>
<evidence type="ECO:0000313" key="3">
    <source>
        <dbReference type="Proteomes" id="UP000030748"/>
    </source>
</evidence>
<organism evidence="2 3">
    <name type="scientific">Erythranthe guttata</name>
    <name type="common">Yellow monkey flower</name>
    <name type="synonym">Mimulus guttatus</name>
    <dbReference type="NCBI Taxonomy" id="4155"/>
    <lineage>
        <taxon>Eukaryota</taxon>
        <taxon>Viridiplantae</taxon>
        <taxon>Streptophyta</taxon>
        <taxon>Embryophyta</taxon>
        <taxon>Tracheophyta</taxon>
        <taxon>Spermatophyta</taxon>
        <taxon>Magnoliopsida</taxon>
        <taxon>eudicotyledons</taxon>
        <taxon>Gunneridae</taxon>
        <taxon>Pentapetalae</taxon>
        <taxon>asterids</taxon>
        <taxon>lamiids</taxon>
        <taxon>Lamiales</taxon>
        <taxon>Phrymaceae</taxon>
        <taxon>Erythranthe</taxon>
    </lineage>
</organism>
<keyword evidence="3" id="KW-1185">Reference proteome</keyword>
<proteinExistence type="predicted"/>
<accession>A0A022QMT9</accession>
<dbReference type="AlphaFoldDB" id="A0A022QMT9"/>
<feature type="non-terminal residue" evidence="2">
    <location>
        <position position="88"/>
    </location>
</feature>
<reference evidence="2 3" key="1">
    <citation type="journal article" date="2013" name="Proc. Natl. Acad. Sci. U.S.A.">
        <title>Fine-scale variation in meiotic recombination in Mimulus inferred from population shotgun sequencing.</title>
        <authorList>
            <person name="Hellsten U."/>
            <person name="Wright K.M."/>
            <person name="Jenkins J."/>
            <person name="Shu S."/>
            <person name="Yuan Y."/>
            <person name="Wessler S.R."/>
            <person name="Schmutz J."/>
            <person name="Willis J.H."/>
            <person name="Rokhsar D.S."/>
        </authorList>
    </citation>
    <scope>NUCLEOTIDE SEQUENCE [LARGE SCALE GENOMIC DNA]</scope>
    <source>
        <strain evidence="3">cv. DUN x IM62</strain>
    </source>
</reference>
<feature type="signal peptide" evidence="1">
    <location>
        <begin position="1"/>
        <end position="22"/>
    </location>
</feature>
<evidence type="ECO:0000313" key="2">
    <source>
        <dbReference type="EMBL" id="EYU30007.1"/>
    </source>
</evidence>
<protein>
    <submittedName>
        <fullName evidence="2">Uncharacterized protein</fullName>
    </submittedName>
</protein>
<sequence>MYWQRQGLCCLILAQHCPVGLPEDDIAAAHGLSCTGLQFITAADPATSASPSTTAARTAQITTRYATLVFIISLSVFSVCVCGDGEIC</sequence>
<dbReference type="EMBL" id="KI631110">
    <property type="protein sequence ID" value="EYU30007.1"/>
    <property type="molecule type" value="Genomic_DNA"/>
</dbReference>